<evidence type="ECO:0000256" key="1">
    <source>
        <dbReference type="ARBA" id="ARBA00023015"/>
    </source>
</evidence>
<evidence type="ECO:0000313" key="6">
    <source>
        <dbReference type="Proteomes" id="UP000481043"/>
    </source>
</evidence>
<dbReference type="Gene3D" id="1.10.260.40">
    <property type="entry name" value="lambda repressor-like DNA-binding domains"/>
    <property type="match status" value="1"/>
</dbReference>
<keyword evidence="1" id="KW-0805">Transcription regulation</keyword>
<dbReference type="SUPFAM" id="SSF47413">
    <property type="entry name" value="lambda repressor-like DNA-binding domains"/>
    <property type="match status" value="1"/>
</dbReference>
<dbReference type="PANTHER" id="PTHR30146">
    <property type="entry name" value="LACI-RELATED TRANSCRIPTIONAL REPRESSOR"/>
    <property type="match status" value="1"/>
</dbReference>
<protein>
    <submittedName>
        <fullName evidence="5">LacI family transcriptional regulator</fullName>
    </submittedName>
</protein>
<dbReference type="GO" id="GO:0000976">
    <property type="term" value="F:transcription cis-regulatory region binding"/>
    <property type="evidence" value="ECO:0007669"/>
    <property type="project" value="TreeGrafter"/>
</dbReference>
<evidence type="ECO:0000259" key="4">
    <source>
        <dbReference type="PROSITE" id="PS50932"/>
    </source>
</evidence>
<proteinExistence type="predicted"/>
<dbReference type="PRINTS" id="PR00036">
    <property type="entry name" value="HTHLACI"/>
</dbReference>
<accession>A0A6M0QDL9</accession>
<dbReference type="InterPro" id="IPR010982">
    <property type="entry name" value="Lambda_DNA-bd_dom_sf"/>
</dbReference>
<dbReference type="Pfam" id="PF00356">
    <property type="entry name" value="LacI"/>
    <property type="match status" value="1"/>
</dbReference>
<dbReference type="RefSeq" id="WP_163180695.1">
    <property type="nucleotide sequence ID" value="NZ_JAAIWM010000006.1"/>
</dbReference>
<dbReference type="CDD" id="cd01392">
    <property type="entry name" value="HTH_LacI"/>
    <property type="match status" value="1"/>
</dbReference>
<dbReference type="EMBL" id="JAAIWM010000006">
    <property type="protein sequence ID" value="NEY73218.1"/>
    <property type="molecule type" value="Genomic_DNA"/>
</dbReference>
<dbReference type="InterPro" id="IPR046335">
    <property type="entry name" value="LacI/GalR-like_sensor"/>
</dbReference>
<dbReference type="InterPro" id="IPR000843">
    <property type="entry name" value="HTH_LacI"/>
</dbReference>
<reference evidence="5 6" key="1">
    <citation type="submission" date="2020-02" db="EMBL/GenBank/DDBJ databases">
        <title>Bacillus aquiflavi sp. nov., isolated from yellow water of strong flavor Chinese baijiu in Yibin region of China.</title>
        <authorList>
            <person name="Xie J."/>
        </authorList>
    </citation>
    <scope>NUCLEOTIDE SEQUENCE [LARGE SCALE GENOMIC DNA]</scope>
    <source>
        <strain evidence="5 6">SA4</strain>
    </source>
</reference>
<dbReference type="AlphaFoldDB" id="A0A6M0QDL9"/>
<organism evidence="5 6">
    <name type="scientific">Bacillus mesophilus</name>
    <dbReference type="NCBI Taxonomy" id="1808955"/>
    <lineage>
        <taxon>Bacteria</taxon>
        <taxon>Bacillati</taxon>
        <taxon>Bacillota</taxon>
        <taxon>Bacilli</taxon>
        <taxon>Bacillales</taxon>
        <taxon>Bacillaceae</taxon>
        <taxon>Bacillus</taxon>
    </lineage>
</organism>
<keyword evidence="3" id="KW-0804">Transcription</keyword>
<keyword evidence="2" id="KW-0238">DNA-binding</keyword>
<dbReference type="GO" id="GO:0003700">
    <property type="term" value="F:DNA-binding transcription factor activity"/>
    <property type="evidence" value="ECO:0007669"/>
    <property type="project" value="TreeGrafter"/>
</dbReference>
<evidence type="ECO:0000256" key="2">
    <source>
        <dbReference type="ARBA" id="ARBA00023125"/>
    </source>
</evidence>
<evidence type="ECO:0000256" key="3">
    <source>
        <dbReference type="ARBA" id="ARBA00023163"/>
    </source>
</evidence>
<dbReference type="InterPro" id="IPR028082">
    <property type="entry name" value="Peripla_BP_I"/>
</dbReference>
<keyword evidence="6" id="KW-1185">Reference proteome</keyword>
<dbReference type="Pfam" id="PF13377">
    <property type="entry name" value="Peripla_BP_3"/>
    <property type="match status" value="1"/>
</dbReference>
<dbReference type="SMART" id="SM00354">
    <property type="entry name" value="HTH_LACI"/>
    <property type="match status" value="1"/>
</dbReference>
<dbReference type="CDD" id="cd06267">
    <property type="entry name" value="PBP1_LacI_sugar_binding-like"/>
    <property type="match status" value="1"/>
</dbReference>
<dbReference type="PROSITE" id="PS50932">
    <property type="entry name" value="HTH_LACI_2"/>
    <property type="match status" value="1"/>
</dbReference>
<dbReference type="PROSITE" id="PS00356">
    <property type="entry name" value="HTH_LACI_1"/>
    <property type="match status" value="1"/>
</dbReference>
<dbReference type="PANTHER" id="PTHR30146:SF109">
    <property type="entry name" value="HTH-TYPE TRANSCRIPTIONAL REGULATOR GALS"/>
    <property type="match status" value="1"/>
</dbReference>
<name>A0A6M0QDL9_9BACI</name>
<dbReference type="Gene3D" id="3.40.50.2300">
    <property type="match status" value="2"/>
</dbReference>
<dbReference type="Proteomes" id="UP000481043">
    <property type="component" value="Unassembled WGS sequence"/>
</dbReference>
<evidence type="ECO:0000313" key="5">
    <source>
        <dbReference type="EMBL" id="NEY73218.1"/>
    </source>
</evidence>
<dbReference type="SUPFAM" id="SSF53822">
    <property type="entry name" value="Periplasmic binding protein-like I"/>
    <property type="match status" value="1"/>
</dbReference>
<comment type="caution">
    <text evidence="5">The sequence shown here is derived from an EMBL/GenBank/DDBJ whole genome shotgun (WGS) entry which is preliminary data.</text>
</comment>
<sequence>MILKITLKEIAKLADVSTATVSRVINNSKHVNEDLRKRVLAVLKETNYLPFVAQNMSLQQEQQLIGVICPQYSNTVLDDLIVGINKVCKLYGYDTVIGLTDGTDENEVHYIDLFSNKLDVQGMIFMGNQWGEGHLEFTQKNLTPVVLVGQISSIPSIPSVHVDNITASYEAVTYLLQSGHRQIAMIRGNTGQTVRVDRFKGYEKALSDAGISVNESWVIDSELSIEGGKKAMATILEQDELPTAVFCSTDSLAIGAMTYLTDHGYQVPDDLSVFGFDSIDLSKLIRPRLSTIQYSAVEIGMTATRNLIKLCKGESDEIAPHLNVMHDLVIRESTGQRARKTVS</sequence>
<feature type="domain" description="HTH lacI-type" evidence="4">
    <location>
        <begin position="5"/>
        <end position="58"/>
    </location>
</feature>
<gene>
    <name evidence="5" type="ORF">G4D63_15910</name>
</gene>